<name>A0A378SQU1_9MYCO</name>
<feature type="transmembrane region" description="Helical" evidence="2">
    <location>
        <begin position="33"/>
        <end position="53"/>
    </location>
</feature>
<keyword evidence="2" id="KW-0472">Membrane</keyword>
<evidence type="ECO:0000313" key="4">
    <source>
        <dbReference type="Proteomes" id="UP000254291"/>
    </source>
</evidence>
<keyword evidence="2" id="KW-0812">Transmembrane</keyword>
<dbReference type="EMBL" id="UGQM01000001">
    <property type="protein sequence ID" value="STZ45159.1"/>
    <property type="molecule type" value="Genomic_DNA"/>
</dbReference>
<keyword evidence="2" id="KW-1133">Transmembrane helix</keyword>
<evidence type="ECO:0008006" key="5">
    <source>
        <dbReference type="Google" id="ProtNLM"/>
    </source>
</evidence>
<gene>
    <name evidence="3" type="ORF">NCTC10742_04407</name>
</gene>
<dbReference type="Proteomes" id="UP000254291">
    <property type="component" value="Unassembled WGS sequence"/>
</dbReference>
<organism evidence="3 4">
    <name type="scientific">Mycolicibacterium gilvum</name>
    <dbReference type="NCBI Taxonomy" id="1804"/>
    <lineage>
        <taxon>Bacteria</taxon>
        <taxon>Bacillati</taxon>
        <taxon>Actinomycetota</taxon>
        <taxon>Actinomycetes</taxon>
        <taxon>Mycobacteriales</taxon>
        <taxon>Mycobacteriaceae</taxon>
        <taxon>Mycolicibacterium</taxon>
    </lineage>
</organism>
<protein>
    <recommendedName>
        <fullName evidence="5">Transmembrane protein</fullName>
    </recommendedName>
</protein>
<evidence type="ECO:0000256" key="2">
    <source>
        <dbReference type="SAM" id="Phobius"/>
    </source>
</evidence>
<sequence length="95" mass="10159">MNDVVLLGMDLMAGVLAQDEPRQTGPDFGKASPVGLIVLLLLLVAVFFLVWSMNRHLRRLPKSFDKDDAADGGVDPGGETSTESPADGTKREFSG</sequence>
<proteinExistence type="predicted"/>
<feature type="region of interest" description="Disordered" evidence="1">
    <location>
        <begin position="62"/>
        <end position="95"/>
    </location>
</feature>
<dbReference type="RefSeq" id="WP_115328138.1">
    <property type="nucleotide sequence ID" value="NZ_JACKST010000143.1"/>
</dbReference>
<evidence type="ECO:0000313" key="3">
    <source>
        <dbReference type="EMBL" id="STZ45159.1"/>
    </source>
</evidence>
<reference evidence="3 4" key="1">
    <citation type="submission" date="2018-06" db="EMBL/GenBank/DDBJ databases">
        <authorList>
            <consortium name="Pathogen Informatics"/>
            <person name="Doyle S."/>
        </authorList>
    </citation>
    <scope>NUCLEOTIDE SEQUENCE [LARGE SCALE GENOMIC DNA]</scope>
    <source>
        <strain evidence="3 4">NCTC10742</strain>
    </source>
</reference>
<evidence type="ECO:0000256" key="1">
    <source>
        <dbReference type="SAM" id="MobiDB-lite"/>
    </source>
</evidence>
<accession>A0A378SQU1</accession>
<dbReference type="AlphaFoldDB" id="A0A378SQU1"/>